<proteinExistence type="predicted"/>
<reference evidence="1" key="1">
    <citation type="submission" date="2015-11" db="EMBL/GenBank/DDBJ databases">
        <authorList>
            <consortium name="International Coturnix japonica Genome Analysis Consortium"/>
            <person name="Warren W."/>
            <person name="Burt D.W."/>
            <person name="Antin P.B."/>
            <person name="Lanford R."/>
            <person name="Gros J."/>
            <person name="Wilson R.K."/>
        </authorList>
    </citation>
    <scope>NUCLEOTIDE SEQUENCE [LARGE SCALE GENOMIC DNA]</scope>
</reference>
<dbReference type="Ensembl" id="ENSCJPT00005024737.1">
    <property type="protein sequence ID" value="ENSCJPP00005017765.1"/>
    <property type="gene ID" value="ENSCJPG00005014455.1"/>
</dbReference>
<evidence type="ECO:0000313" key="2">
    <source>
        <dbReference type="Proteomes" id="UP000694412"/>
    </source>
</evidence>
<dbReference type="GeneTree" id="ENSGT00530000067874"/>
<dbReference type="AlphaFoldDB" id="A0A8C2TUW7"/>
<reference evidence="1" key="2">
    <citation type="submission" date="2025-08" db="UniProtKB">
        <authorList>
            <consortium name="Ensembl"/>
        </authorList>
    </citation>
    <scope>IDENTIFICATION</scope>
</reference>
<name>A0A8C2TUW7_COTJA</name>
<protein>
    <submittedName>
        <fullName evidence="1">Uncharacterized protein</fullName>
    </submittedName>
</protein>
<sequence>MPKQNPLQEAKPALISLKILFASHAFFPRSAALYRYAICTGCCCPLSFLSMRRSTACNNNSEYCSSKANVCSSPKLLELGRLAPHLSFIDLAVSCGFISTSLTFGSSSSCFRESNSFFIKENVSVRRVL</sequence>
<keyword evidence="2" id="KW-1185">Reference proteome</keyword>
<organism evidence="1 2">
    <name type="scientific">Coturnix japonica</name>
    <name type="common">Japanese quail</name>
    <name type="synonym">Coturnix coturnix japonica</name>
    <dbReference type="NCBI Taxonomy" id="93934"/>
    <lineage>
        <taxon>Eukaryota</taxon>
        <taxon>Metazoa</taxon>
        <taxon>Chordata</taxon>
        <taxon>Craniata</taxon>
        <taxon>Vertebrata</taxon>
        <taxon>Euteleostomi</taxon>
        <taxon>Archelosauria</taxon>
        <taxon>Archosauria</taxon>
        <taxon>Dinosauria</taxon>
        <taxon>Saurischia</taxon>
        <taxon>Theropoda</taxon>
        <taxon>Coelurosauria</taxon>
        <taxon>Aves</taxon>
        <taxon>Neognathae</taxon>
        <taxon>Galloanserae</taxon>
        <taxon>Galliformes</taxon>
        <taxon>Phasianidae</taxon>
        <taxon>Perdicinae</taxon>
        <taxon>Coturnix</taxon>
    </lineage>
</organism>
<dbReference type="Proteomes" id="UP000694412">
    <property type="component" value="Chromosome 5"/>
</dbReference>
<evidence type="ECO:0000313" key="1">
    <source>
        <dbReference type="Ensembl" id="ENSCJPP00005017765.1"/>
    </source>
</evidence>
<accession>A0A8C2TUW7</accession>
<reference evidence="1" key="3">
    <citation type="submission" date="2025-09" db="UniProtKB">
        <authorList>
            <consortium name="Ensembl"/>
        </authorList>
    </citation>
    <scope>IDENTIFICATION</scope>
</reference>